<dbReference type="AlphaFoldDB" id="A0A835PQP4"/>
<comment type="caution">
    <text evidence="1">The sequence shown here is derived from an EMBL/GenBank/DDBJ whole genome shotgun (WGS) entry which is preliminary data.</text>
</comment>
<reference evidence="1 2" key="1">
    <citation type="journal article" date="2020" name="Nat. Food">
        <title>A phased Vanilla planifolia genome enables genetic improvement of flavour and production.</title>
        <authorList>
            <person name="Hasing T."/>
            <person name="Tang H."/>
            <person name="Brym M."/>
            <person name="Khazi F."/>
            <person name="Huang T."/>
            <person name="Chambers A.H."/>
        </authorList>
    </citation>
    <scope>NUCLEOTIDE SEQUENCE [LARGE SCALE GENOMIC DNA]</scope>
    <source>
        <tissue evidence="1">Leaf</tissue>
    </source>
</reference>
<gene>
    <name evidence="1" type="ORF">HPP92_022310</name>
</gene>
<dbReference type="OrthoDB" id="306304at2759"/>
<dbReference type="EMBL" id="JADCNL010000012">
    <property type="protein sequence ID" value="KAG0457153.1"/>
    <property type="molecule type" value="Genomic_DNA"/>
</dbReference>
<name>A0A835PQP4_VANPL</name>
<protein>
    <submittedName>
        <fullName evidence="1">Uncharacterized protein</fullName>
    </submittedName>
</protein>
<dbReference type="Proteomes" id="UP000636800">
    <property type="component" value="Chromosome 12"/>
</dbReference>
<evidence type="ECO:0000313" key="1">
    <source>
        <dbReference type="EMBL" id="KAG0457153.1"/>
    </source>
</evidence>
<organism evidence="1 2">
    <name type="scientific">Vanilla planifolia</name>
    <name type="common">Vanilla</name>
    <dbReference type="NCBI Taxonomy" id="51239"/>
    <lineage>
        <taxon>Eukaryota</taxon>
        <taxon>Viridiplantae</taxon>
        <taxon>Streptophyta</taxon>
        <taxon>Embryophyta</taxon>
        <taxon>Tracheophyta</taxon>
        <taxon>Spermatophyta</taxon>
        <taxon>Magnoliopsida</taxon>
        <taxon>Liliopsida</taxon>
        <taxon>Asparagales</taxon>
        <taxon>Orchidaceae</taxon>
        <taxon>Vanilloideae</taxon>
        <taxon>Vanilleae</taxon>
        <taxon>Vanilla</taxon>
    </lineage>
</organism>
<proteinExistence type="predicted"/>
<evidence type="ECO:0000313" key="2">
    <source>
        <dbReference type="Proteomes" id="UP000636800"/>
    </source>
</evidence>
<sequence length="88" mass="9710">MLIDLNVHHEGESFPELGNSLPETSFSPIPASFTSTKIVCDERADSADSYQDRKLGSNSTMHNNSTEYIANSKELGLLVKFQQTLGTF</sequence>
<accession>A0A835PQP4</accession>
<keyword evidence="2" id="KW-1185">Reference proteome</keyword>